<reference evidence="2 3" key="1">
    <citation type="journal article" date="2018" name="New Phytol.">
        <title>Phylogenomics of Endogonaceae and evolution of mycorrhizas within Mucoromycota.</title>
        <authorList>
            <person name="Chang Y."/>
            <person name="Desiro A."/>
            <person name="Na H."/>
            <person name="Sandor L."/>
            <person name="Lipzen A."/>
            <person name="Clum A."/>
            <person name="Barry K."/>
            <person name="Grigoriev I.V."/>
            <person name="Martin F.M."/>
            <person name="Stajich J.E."/>
            <person name="Smith M.E."/>
            <person name="Bonito G."/>
            <person name="Spatafora J.W."/>
        </authorList>
    </citation>
    <scope>NUCLEOTIDE SEQUENCE [LARGE SCALE GENOMIC DNA]</scope>
    <source>
        <strain evidence="2 3">GMNB39</strain>
    </source>
</reference>
<name>A0A433D5Q9_9FUNG</name>
<evidence type="ECO:0000313" key="2">
    <source>
        <dbReference type="EMBL" id="RUP46154.1"/>
    </source>
</evidence>
<keyword evidence="3" id="KW-1185">Reference proteome</keyword>
<evidence type="ECO:0000256" key="1">
    <source>
        <dbReference type="SAM" id="MobiDB-lite"/>
    </source>
</evidence>
<accession>A0A433D5Q9</accession>
<dbReference type="Proteomes" id="UP000268093">
    <property type="component" value="Unassembled WGS sequence"/>
</dbReference>
<organism evidence="2 3">
    <name type="scientific">Jimgerdemannia flammicorona</name>
    <dbReference type="NCBI Taxonomy" id="994334"/>
    <lineage>
        <taxon>Eukaryota</taxon>
        <taxon>Fungi</taxon>
        <taxon>Fungi incertae sedis</taxon>
        <taxon>Mucoromycota</taxon>
        <taxon>Mucoromycotina</taxon>
        <taxon>Endogonomycetes</taxon>
        <taxon>Endogonales</taxon>
        <taxon>Endogonaceae</taxon>
        <taxon>Jimgerdemannia</taxon>
    </lineage>
</organism>
<feature type="region of interest" description="Disordered" evidence="1">
    <location>
        <begin position="1"/>
        <end position="53"/>
    </location>
</feature>
<sequence>MFNTETMMPTGRVQEHLTPKRHFHIDVGESWAGDDVGDEQDMPKSNFRNGKAF</sequence>
<comment type="caution">
    <text evidence="2">The sequence shown here is derived from an EMBL/GenBank/DDBJ whole genome shotgun (WGS) entry which is preliminary data.</text>
</comment>
<protein>
    <submittedName>
        <fullName evidence="2">Uncharacterized protein</fullName>
    </submittedName>
</protein>
<evidence type="ECO:0000313" key="3">
    <source>
        <dbReference type="Proteomes" id="UP000268093"/>
    </source>
</evidence>
<proteinExistence type="predicted"/>
<dbReference type="AlphaFoldDB" id="A0A433D5Q9"/>
<gene>
    <name evidence="2" type="ORF">BC936DRAFT_147288</name>
</gene>
<feature type="non-terminal residue" evidence="2">
    <location>
        <position position="53"/>
    </location>
</feature>
<dbReference type="EMBL" id="RBNI01006253">
    <property type="protein sequence ID" value="RUP46154.1"/>
    <property type="molecule type" value="Genomic_DNA"/>
</dbReference>